<dbReference type="AlphaFoldDB" id="M3II61"/>
<keyword evidence="1" id="KW-0560">Oxidoreductase</keyword>
<organism evidence="1 2">
    <name type="scientific">Candida maltosa (strain Xu316)</name>
    <name type="common">Yeast</name>
    <dbReference type="NCBI Taxonomy" id="1245528"/>
    <lineage>
        <taxon>Eukaryota</taxon>
        <taxon>Fungi</taxon>
        <taxon>Dikarya</taxon>
        <taxon>Ascomycota</taxon>
        <taxon>Saccharomycotina</taxon>
        <taxon>Pichiomycetes</taxon>
        <taxon>Debaryomycetaceae</taxon>
        <taxon>Candida/Lodderomyces clade</taxon>
        <taxon>Candida</taxon>
    </lineage>
</organism>
<dbReference type="HOGENOM" id="CLU_194942_0_0_1"/>
<protein>
    <submittedName>
        <fullName evidence="1">Thiol-specific monooxygenase, putative (Flavin-containing monooxygenase, putative)</fullName>
    </submittedName>
</protein>
<dbReference type="InterPro" id="IPR036188">
    <property type="entry name" value="FAD/NAD-bd_sf"/>
</dbReference>
<keyword evidence="1" id="KW-0503">Monooxygenase</keyword>
<evidence type="ECO:0000313" key="2">
    <source>
        <dbReference type="Proteomes" id="UP000011777"/>
    </source>
</evidence>
<sequence length="82" mass="8511">MVSLNIQSIGIIGAGPGGLASLYEFLNTSADGKSTVGTGKRPENPAFTKIVAFEQKDHAGGIWAPATKEGDLDVPPQEILDT</sequence>
<reference evidence="1 2" key="1">
    <citation type="submission" date="2013-02" db="EMBL/GenBank/DDBJ databases">
        <title>Genome sequence of Candida maltosa Xu316, a potential industrial strain for xylitol and ethanol production.</title>
        <authorList>
            <person name="Yu J."/>
            <person name="Wang Q."/>
            <person name="Geng X."/>
            <person name="Bao W."/>
            <person name="He P."/>
            <person name="Cai J."/>
        </authorList>
    </citation>
    <scope>NUCLEOTIDE SEQUENCE [LARGE SCALE GENOMIC DNA]</scope>
    <source>
        <strain evidence="2">Xu316</strain>
    </source>
</reference>
<dbReference type="Gene3D" id="3.50.50.60">
    <property type="entry name" value="FAD/NAD(P)-binding domain"/>
    <property type="match status" value="1"/>
</dbReference>
<name>M3II61_CANMX</name>
<comment type="caution">
    <text evidence="1">The sequence shown here is derived from an EMBL/GenBank/DDBJ whole genome shotgun (WGS) entry which is preliminary data.</text>
</comment>
<dbReference type="Proteomes" id="UP000011777">
    <property type="component" value="Unassembled WGS sequence"/>
</dbReference>
<proteinExistence type="predicted"/>
<dbReference type="OrthoDB" id="66881at2759"/>
<dbReference type="GO" id="GO:0004497">
    <property type="term" value="F:monooxygenase activity"/>
    <property type="evidence" value="ECO:0007669"/>
    <property type="project" value="UniProtKB-KW"/>
</dbReference>
<feature type="non-terminal residue" evidence="1">
    <location>
        <position position="82"/>
    </location>
</feature>
<evidence type="ECO:0000313" key="1">
    <source>
        <dbReference type="EMBL" id="EMG46021.1"/>
    </source>
</evidence>
<gene>
    <name evidence="1" type="ORF">G210_3749</name>
</gene>
<dbReference type="STRING" id="1245528.M3II61"/>
<keyword evidence="2" id="KW-1185">Reference proteome</keyword>
<accession>M3II61</accession>
<dbReference type="EMBL" id="AOGT01002197">
    <property type="protein sequence ID" value="EMG46021.1"/>
    <property type="molecule type" value="Genomic_DNA"/>
</dbReference>